<organism evidence="2 3">
    <name type="scientific">Shewanella holmiensis</name>
    <dbReference type="NCBI Taxonomy" id="2952222"/>
    <lineage>
        <taxon>Bacteria</taxon>
        <taxon>Pseudomonadati</taxon>
        <taxon>Pseudomonadota</taxon>
        <taxon>Gammaproteobacteria</taxon>
        <taxon>Alteromonadales</taxon>
        <taxon>Shewanellaceae</taxon>
        <taxon>Shewanella</taxon>
    </lineage>
</organism>
<dbReference type="Pfam" id="PF00581">
    <property type="entry name" value="Rhodanese"/>
    <property type="match status" value="1"/>
</dbReference>
<dbReference type="SMART" id="SM00450">
    <property type="entry name" value="RHOD"/>
    <property type="match status" value="1"/>
</dbReference>
<gene>
    <name evidence="2" type="ORF">NE535_07790</name>
</gene>
<sequence>MQPTCAFSQLVDSIKDNVTHISIEQFQADDSWVLIDVREDHEWLQGHLPNAKHLGKGIIERDIETRFPDKATPLLLYCGGGHRSSLAAHNIQLMGYTHVGSLVGGFKAWVQHQFPVVQD</sequence>
<dbReference type="RefSeq" id="WP_261298083.1">
    <property type="nucleotide sequence ID" value="NZ_JAMTCD010000007.1"/>
</dbReference>
<dbReference type="CDD" id="cd00158">
    <property type="entry name" value="RHOD"/>
    <property type="match status" value="1"/>
</dbReference>
<dbReference type="InterPro" id="IPR036873">
    <property type="entry name" value="Rhodanese-like_dom_sf"/>
</dbReference>
<feature type="domain" description="Rhodanese" evidence="1">
    <location>
        <begin position="28"/>
        <end position="118"/>
    </location>
</feature>
<dbReference type="EMBL" id="JAMTCD010000007">
    <property type="protein sequence ID" value="MCT7941698.1"/>
    <property type="molecule type" value="Genomic_DNA"/>
</dbReference>
<dbReference type="InterPro" id="IPR050229">
    <property type="entry name" value="GlpE_sulfurtransferase"/>
</dbReference>
<dbReference type="PROSITE" id="PS50206">
    <property type="entry name" value="RHODANESE_3"/>
    <property type="match status" value="1"/>
</dbReference>
<dbReference type="PANTHER" id="PTHR43031">
    <property type="entry name" value="FAD-DEPENDENT OXIDOREDUCTASE"/>
    <property type="match status" value="1"/>
</dbReference>
<dbReference type="SUPFAM" id="SSF52821">
    <property type="entry name" value="Rhodanese/Cell cycle control phosphatase"/>
    <property type="match status" value="1"/>
</dbReference>
<comment type="caution">
    <text evidence="2">The sequence shown here is derived from an EMBL/GenBank/DDBJ whole genome shotgun (WGS) entry which is preliminary data.</text>
</comment>
<dbReference type="Proteomes" id="UP001155546">
    <property type="component" value="Unassembled WGS sequence"/>
</dbReference>
<evidence type="ECO:0000313" key="2">
    <source>
        <dbReference type="EMBL" id="MCT7941698.1"/>
    </source>
</evidence>
<reference evidence="2" key="1">
    <citation type="journal article" date="2023" name="Int. J. Syst. Evol. Microbiol.">
        <title>&lt;i&gt;Shewanella septentrionalis&lt;/i&gt; sp. nov. and &lt;i&gt;Shewanella holmiensis&lt;/i&gt; sp. nov., isolated from Baltic Sea water and sediments.</title>
        <authorList>
            <person name="Martin-Rodriguez A.J."/>
            <person name="Thorell K."/>
            <person name="Joffre E."/>
            <person name="Jensie-Markopoulos S."/>
            <person name="Moore E.R.B."/>
            <person name="Sjoling A."/>
        </authorList>
    </citation>
    <scope>NUCLEOTIDE SEQUENCE</scope>
    <source>
        <strain evidence="2">SP1S2-7</strain>
    </source>
</reference>
<evidence type="ECO:0000259" key="1">
    <source>
        <dbReference type="PROSITE" id="PS50206"/>
    </source>
</evidence>
<dbReference type="AlphaFoldDB" id="A0A9X2WLT3"/>
<dbReference type="InterPro" id="IPR001763">
    <property type="entry name" value="Rhodanese-like_dom"/>
</dbReference>
<accession>A0A9X2WLT3</accession>
<proteinExistence type="predicted"/>
<dbReference type="PANTHER" id="PTHR43031:SF16">
    <property type="entry name" value="OXIDOREDUCTASE"/>
    <property type="match status" value="1"/>
</dbReference>
<name>A0A9X2WLT3_9GAMM</name>
<dbReference type="Gene3D" id="3.40.250.10">
    <property type="entry name" value="Rhodanese-like domain"/>
    <property type="match status" value="1"/>
</dbReference>
<evidence type="ECO:0000313" key="3">
    <source>
        <dbReference type="Proteomes" id="UP001155546"/>
    </source>
</evidence>
<protein>
    <submittedName>
        <fullName evidence="2">Rhodanese-like domain-containing protein</fullName>
    </submittedName>
</protein>
<keyword evidence="3" id="KW-1185">Reference proteome</keyword>